<gene>
    <name evidence="1" type="primary">Acey_s0089.g2268</name>
    <name evidence="1" type="ORF">Y032_0089g2268</name>
</gene>
<sequence>MNFNMHLPRFGCTQQNVVHNSFFWRVSKYINRLPSSLLAVKNSATFKTKIQNIDLLELLKIDDIID</sequence>
<protein>
    <submittedName>
        <fullName evidence="1">Uncharacterized protein</fullName>
    </submittedName>
</protein>
<evidence type="ECO:0000313" key="1">
    <source>
        <dbReference type="EMBL" id="EYC04183.1"/>
    </source>
</evidence>
<keyword evidence="2" id="KW-1185">Reference proteome</keyword>
<accession>A0A016TNZ2</accession>
<organism evidence="1 2">
    <name type="scientific">Ancylostoma ceylanicum</name>
    <dbReference type="NCBI Taxonomy" id="53326"/>
    <lineage>
        <taxon>Eukaryota</taxon>
        <taxon>Metazoa</taxon>
        <taxon>Ecdysozoa</taxon>
        <taxon>Nematoda</taxon>
        <taxon>Chromadorea</taxon>
        <taxon>Rhabditida</taxon>
        <taxon>Rhabditina</taxon>
        <taxon>Rhabditomorpha</taxon>
        <taxon>Strongyloidea</taxon>
        <taxon>Ancylostomatidae</taxon>
        <taxon>Ancylostomatinae</taxon>
        <taxon>Ancylostoma</taxon>
    </lineage>
</organism>
<comment type="caution">
    <text evidence="1">The sequence shown here is derived from an EMBL/GenBank/DDBJ whole genome shotgun (WGS) entry which is preliminary data.</text>
</comment>
<evidence type="ECO:0000313" key="2">
    <source>
        <dbReference type="Proteomes" id="UP000024635"/>
    </source>
</evidence>
<dbReference type="AlphaFoldDB" id="A0A016TNZ2"/>
<dbReference type="EMBL" id="JARK01001425">
    <property type="protein sequence ID" value="EYC04183.1"/>
    <property type="molecule type" value="Genomic_DNA"/>
</dbReference>
<proteinExistence type="predicted"/>
<name>A0A016TNZ2_9BILA</name>
<reference evidence="2" key="1">
    <citation type="journal article" date="2015" name="Nat. Genet.">
        <title>The genome and transcriptome of the zoonotic hookworm Ancylostoma ceylanicum identify infection-specific gene families.</title>
        <authorList>
            <person name="Schwarz E.M."/>
            <person name="Hu Y."/>
            <person name="Antoshechkin I."/>
            <person name="Miller M.M."/>
            <person name="Sternberg P.W."/>
            <person name="Aroian R.V."/>
        </authorList>
    </citation>
    <scope>NUCLEOTIDE SEQUENCE</scope>
    <source>
        <strain evidence="2">HY135</strain>
    </source>
</reference>
<dbReference type="Proteomes" id="UP000024635">
    <property type="component" value="Unassembled WGS sequence"/>
</dbReference>